<evidence type="ECO:0000256" key="8">
    <source>
        <dbReference type="RuleBase" id="RU363032"/>
    </source>
</evidence>
<dbReference type="AlphaFoldDB" id="A0A6N2W2Q0"/>
<dbReference type="FunFam" id="1.10.3720.10:FF:000002">
    <property type="entry name" value="D-methionine ABC transporter permease MetI"/>
    <property type="match status" value="1"/>
</dbReference>
<dbReference type="Pfam" id="PF00528">
    <property type="entry name" value="BPD_transp_1"/>
    <property type="match status" value="1"/>
</dbReference>
<feature type="transmembrane region" description="Helical" evidence="8">
    <location>
        <begin position="55"/>
        <end position="78"/>
    </location>
</feature>
<dbReference type="EMBL" id="CACRSQ010000007">
    <property type="protein sequence ID" value="VYT35151.1"/>
    <property type="molecule type" value="Genomic_DNA"/>
</dbReference>
<name>A0A6N2W2Q0_9FIRM</name>
<evidence type="ECO:0000313" key="9">
    <source>
        <dbReference type="EMBL" id="VYT35151.1"/>
    </source>
</evidence>
<keyword evidence="6 8" id="KW-1133">Transmembrane helix</keyword>
<feature type="transmembrane region" description="Helical" evidence="8">
    <location>
        <begin position="84"/>
        <end position="110"/>
    </location>
</feature>
<dbReference type="InterPro" id="IPR000515">
    <property type="entry name" value="MetI-like"/>
</dbReference>
<gene>
    <name evidence="9" type="primary">metP</name>
    <name evidence="9" type="ORF">ACLFYP115_02906</name>
</gene>
<keyword evidence="5 8" id="KW-0812">Transmembrane</keyword>
<dbReference type="InterPro" id="IPR051322">
    <property type="entry name" value="AA_ABC_Transporter_Permease"/>
</dbReference>
<feature type="transmembrane region" description="Helical" evidence="8">
    <location>
        <begin position="20"/>
        <end position="43"/>
    </location>
</feature>
<evidence type="ECO:0000256" key="4">
    <source>
        <dbReference type="ARBA" id="ARBA00022475"/>
    </source>
</evidence>
<dbReference type="PANTHER" id="PTHR30450">
    <property type="entry name" value="ABC TRANSPORTER PERMEASE"/>
    <property type="match status" value="1"/>
</dbReference>
<dbReference type="PANTHER" id="PTHR30450:SF1">
    <property type="entry name" value="D-METHIONINE TRANSPORT SYSTEM PERMEASE PROTEIN METI-RELATED"/>
    <property type="match status" value="1"/>
</dbReference>
<dbReference type="Gene3D" id="1.10.3720.10">
    <property type="entry name" value="MetI-like"/>
    <property type="match status" value="1"/>
</dbReference>
<feature type="transmembrane region" description="Helical" evidence="8">
    <location>
        <begin position="191"/>
        <end position="210"/>
    </location>
</feature>
<evidence type="ECO:0000256" key="3">
    <source>
        <dbReference type="ARBA" id="ARBA00022448"/>
    </source>
</evidence>
<feature type="transmembrane region" description="Helical" evidence="8">
    <location>
        <begin position="153"/>
        <end position="179"/>
    </location>
</feature>
<dbReference type="RefSeq" id="WP_006566469.1">
    <property type="nucleotide sequence ID" value="NZ_BAABRZ010000002.1"/>
</dbReference>
<dbReference type="GO" id="GO:0005886">
    <property type="term" value="C:plasma membrane"/>
    <property type="evidence" value="ECO:0007669"/>
    <property type="project" value="UniProtKB-SubCell"/>
</dbReference>
<evidence type="ECO:0000256" key="2">
    <source>
        <dbReference type="ARBA" id="ARBA00007069"/>
    </source>
</evidence>
<evidence type="ECO:0000256" key="1">
    <source>
        <dbReference type="ARBA" id="ARBA00004651"/>
    </source>
</evidence>
<organism evidence="9">
    <name type="scientific">Anaerostipes caccae</name>
    <dbReference type="NCBI Taxonomy" id="105841"/>
    <lineage>
        <taxon>Bacteria</taxon>
        <taxon>Bacillati</taxon>
        <taxon>Bacillota</taxon>
        <taxon>Clostridia</taxon>
        <taxon>Lachnospirales</taxon>
        <taxon>Lachnospiraceae</taxon>
        <taxon>Anaerostipes</taxon>
    </lineage>
</organism>
<evidence type="ECO:0000256" key="7">
    <source>
        <dbReference type="ARBA" id="ARBA00023136"/>
    </source>
</evidence>
<keyword evidence="4" id="KW-1003">Cell membrane</keyword>
<evidence type="ECO:0000256" key="6">
    <source>
        <dbReference type="ARBA" id="ARBA00022989"/>
    </source>
</evidence>
<dbReference type="SUPFAM" id="SSF161098">
    <property type="entry name" value="MetI-like"/>
    <property type="match status" value="1"/>
</dbReference>
<dbReference type="GO" id="GO:0048473">
    <property type="term" value="P:D-methionine transmembrane transport"/>
    <property type="evidence" value="ECO:0007669"/>
    <property type="project" value="TreeGrafter"/>
</dbReference>
<feature type="transmembrane region" description="Helical" evidence="8">
    <location>
        <begin position="122"/>
        <end position="141"/>
    </location>
</feature>
<reference evidence="9" key="1">
    <citation type="submission" date="2019-11" db="EMBL/GenBank/DDBJ databases">
        <authorList>
            <person name="Feng L."/>
        </authorList>
    </citation>
    <scope>NUCLEOTIDE SEQUENCE</scope>
    <source>
        <strain evidence="9">AcaccaeLFYP115</strain>
    </source>
</reference>
<dbReference type="PROSITE" id="PS50928">
    <property type="entry name" value="ABC_TM1"/>
    <property type="match status" value="1"/>
</dbReference>
<proteinExistence type="inferred from homology"/>
<sequence length="220" mass="23255">MKETMEIIKLEFGNATIETIQMVLIAMAAAVVFGMLIGLVLHLTANPLFFKNRAVNAVAGTIINIIRSMPFIILLVVLLPLTRILVGTSIGAAAAAVPLSIASVAFYARLVEGSFSEVDKGVVEAAVATGASVSLIIRKVLFVEALPSLIRGLTVTFVSIIGYSAMAGSVGGGGIGDLAIRYGYNRYETGVLTFTVIVLIIIVQLGQWLGDKVALKFTKR</sequence>
<keyword evidence="3 8" id="KW-0813">Transport</keyword>
<evidence type="ECO:0000256" key="5">
    <source>
        <dbReference type="ARBA" id="ARBA00022692"/>
    </source>
</evidence>
<comment type="subcellular location">
    <subcellularLocation>
        <location evidence="1 8">Cell membrane</location>
        <topology evidence="1 8">Multi-pass membrane protein</topology>
    </subcellularLocation>
</comment>
<dbReference type="CDD" id="cd06261">
    <property type="entry name" value="TM_PBP2"/>
    <property type="match status" value="1"/>
</dbReference>
<dbReference type="InterPro" id="IPR035906">
    <property type="entry name" value="MetI-like_sf"/>
</dbReference>
<dbReference type="GeneID" id="69470055"/>
<comment type="similarity">
    <text evidence="2">Belongs to the binding-protein-dependent transport system permease family. CysTW subfamily.</text>
</comment>
<keyword evidence="7 8" id="KW-0472">Membrane</keyword>
<protein>
    <submittedName>
        <fullName evidence="9">Methionine import system permease protein MetP</fullName>
    </submittedName>
</protein>
<accession>A0A6N2W2Q0</accession>